<dbReference type="EMBL" id="BSNW01000005">
    <property type="protein sequence ID" value="GLQ67830.1"/>
    <property type="molecule type" value="Genomic_DNA"/>
</dbReference>
<evidence type="ECO:0000256" key="3">
    <source>
        <dbReference type="ARBA" id="ARBA00004763"/>
    </source>
</evidence>
<dbReference type="PANTHER" id="PTHR20941">
    <property type="entry name" value="FOLATE SYNTHESIS PROTEINS"/>
    <property type="match status" value="1"/>
</dbReference>
<comment type="pathway">
    <text evidence="3 9">Cofactor biosynthesis; tetrahydrofolate biosynthesis; 7,8-dihydrofolate from 2-amino-4-hydroxy-6-hydroxymethyl-7,8-dihydropteridine diphosphate and 4-aminobenzoate: step 1/2.</text>
</comment>
<comment type="similarity">
    <text evidence="9">Belongs to the DHPS family.</text>
</comment>
<dbReference type="Proteomes" id="UP001156672">
    <property type="component" value="Unassembled WGS sequence"/>
</dbReference>
<dbReference type="PANTHER" id="PTHR20941:SF1">
    <property type="entry name" value="FOLIC ACID SYNTHESIS PROTEIN FOL1"/>
    <property type="match status" value="1"/>
</dbReference>
<reference evidence="11" key="1">
    <citation type="journal article" date="2014" name="Int. J. Syst. Evol. Microbiol.">
        <title>Complete genome of a new Firmicutes species belonging to the dominant human colonic microbiota ('Ruminococcus bicirculans') reveals two chromosomes and a selective capacity to utilize plant glucans.</title>
        <authorList>
            <consortium name="NISC Comparative Sequencing Program"/>
            <person name="Wegmann U."/>
            <person name="Louis P."/>
            <person name="Goesmann A."/>
            <person name="Henrissat B."/>
            <person name="Duncan S.H."/>
            <person name="Flint H.J."/>
        </authorList>
    </citation>
    <scope>NUCLEOTIDE SEQUENCE</scope>
    <source>
        <strain evidence="11">NBRC 3250</strain>
    </source>
</reference>
<organism evidence="12 13">
    <name type="scientific">Gluconobacter albidus</name>
    <dbReference type="NCBI Taxonomy" id="318683"/>
    <lineage>
        <taxon>Bacteria</taxon>
        <taxon>Pseudomonadati</taxon>
        <taxon>Pseudomonadota</taxon>
        <taxon>Alphaproteobacteria</taxon>
        <taxon>Acetobacterales</taxon>
        <taxon>Acetobacteraceae</taxon>
        <taxon>Gluconobacter</taxon>
    </lineage>
</organism>
<evidence type="ECO:0000256" key="8">
    <source>
        <dbReference type="ARBA" id="ARBA00022909"/>
    </source>
</evidence>
<evidence type="ECO:0000256" key="1">
    <source>
        <dbReference type="ARBA" id="ARBA00000012"/>
    </source>
</evidence>
<evidence type="ECO:0000313" key="13">
    <source>
        <dbReference type="Proteomes" id="UP000075682"/>
    </source>
</evidence>
<dbReference type="CDD" id="cd00739">
    <property type="entry name" value="DHPS"/>
    <property type="match status" value="1"/>
</dbReference>
<sequence>MGESWMSRFGNGPVAVMGIVNITPDSFSDGGHFLRPEAALAHGRTLVADGADLLDVGAESTRPGFIPVPAEEEWARLAPVVGQFVGDGMTVSVDTTKAFVARRALEAGVAVINDVWGLQADPDMASVVADSEATVIVMHNRHDVDEALDLRGDWRRFFDRSLELAERAGLARDRIVLDPGVGFGKTQAQNVEAVARLGDLRADYGLPVLLGVSRKSMFGHFLGRAASERLAGTLATHLYGVEQGAAMLRVHDVREHVDALKIRQILKDVR</sequence>
<comment type="function">
    <text evidence="9">Catalyzes the condensation of para-aminobenzoate (pABA) with 6-hydroxymethyl-7,8-dihydropterin diphosphate (DHPt-PP) to form 7,8-dihydropteroate (H2Pte), the immediate precursor of folate derivatives.</text>
</comment>
<keyword evidence="8 9" id="KW-0289">Folate biosynthesis</keyword>
<dbReference type="EC" id="2.5.1.15" evidence="4 9"/>
<evidence type="ECO:0000313" key="12">
    <source>
        <dbReference type="EMBL" id="KXV37788.1"/>
    </source>
</evidence>
<keyword evidence="5 9" id="KW-0808">Transferase</keyword>
<protein>
    <recommendedName>
        <fullName evidence="4 9">Dihydropteroate synthase</fullName>
        <shortName evidence="9">DHPS</shortName>
        <ecNumber evidence="4 9">2.5.1.15</ecNumber>
    </recommendedName>
    <alternativeName>
        <fullName evidence="9">Dihydropteroate pyrophosphorylase</fullName>
    </alternativeName>
</protein>
<dbReference type="EMBL" id="LHZN01000134">
    <property type="protein sequence ID" value="KXV37788.1"/>
    <property type="molecule type" value="Genomic_DNA"/>
</dbReference>
<dbReference type="PROSITE" id="PS00792">
    <property type="entry name" value="DHPS_1"/>
    <property type="match status" value="1"/>
</dbReference>
<keyword evidence="7 9" id="KW-0460">Magnesium</keyword>
<dbReference type="Proteomes" id="UP000075682">
    <property type="component" value="Unassembled WGS sequence"/>
</dbReference>
<dbReference type="AlphaFoldDB" id="A0AAW3QWA7"/>
<dbReference type="GO" id="GO:0046654">
    <property type="term" value="P:tetrahydrofolate biosynthetic process"/>
    <property type="evidence" value="ECO:0007669"/>
    <property type="project" value="TreeGrafter"/>
</dbReference>
<evidence type="ECO:0000256" key="2">
    <source>
        <dbReference type="ARBA" id="ARBA00001946"/>
    </source>
</evidence>
<reference evidence="11" key="4">
    <citation type="submission" date="2023-01" db="EMBL/GenBank/DDBJ databases">
        <title>Draft genome sequence of Gluconobacter albidus strain NBRC 3250.</title>
        <authorList>
            <person name="Sun Q."/>
            <person name="Mori K."/>
        </authorList>
    </citation>
    <scope>NUCLEOTIDE SEQUENCE</scope>
    <source>
        <strain evidence="11">NBRC 3250</strain>
    </source>
</reference>
<dbReference type="InterPro" id="IPR045031">
    <property type="entry name" value="DHP_synth-like"/>
</dbReference>
<evidence type="ECO:0000256" key="9">
    <source>
        <dbReference type="RuleBase" id="RU361205"/>
    </source>
</evidence>
<dbReference type="GO" id="GO:0046656">
    <property type="term" value="P:folic acid biosynthetic process"/>
    <property type="evidence" value="ECO:0007669"/>
    <property type="project" value="UniProtKB-KW"/>
</dbReference>
<name>A0AAW3QWA7_9PROT</name>
<comment type="catalytic activity">
    <reaction evidence="1">
        <text>(7,8-dihydropterin-6-yl)methyl diphosphate + 4-aminobenzoate = 7,8-dihydropteroate + diphosphate</text>
        <dbReference type="Rhea" id="RHEA:19949"/>
        <dbReference type="ChEBI" id="CHEBI:17836"/>
        <dbReference type="ChEBI" id="CHEBI:17839"/>
        <dbReference type="ChEBI" id="CHEBI:33019"/>
        <dbReference type="ChEBI" id="CHEBI:72950"/>
        <dbReference type="EC" id="2.5.1.15"/>
    </reaction>
</comment>
<dbReference type="PROSITE" id="PS00793">
    <property type="entry name" value="DHPS_2"/>
    <property type="match status" value="1"/>
</dbReference>
<dbReference type="PROSITE" id="PS50972">
    <property type="entry name" value="PTERIN_BINDING"/>
    <property type="match status" value="1"/>
</dbReference>
<reference evidence="14" key="3">
    <citation type="journal article" date="2019" name="Int. J. Syst. Evol. Microbiol.">
        <title>The Global Catalogue of Microorganisms (GCM) 10K type strain sequencing project: providing services to taxonomists for standard genome sequencing and annotation.</title>
        <authorList>
            <consortium name="The Broad Institute Genomics Platform"/>
            <consortium name="The Broad Institute Genome Sequencing Center for Infectious Disease"/>
            <person name="Wu L."/>
            <person name="Ma J."/>
        </authorList>
    </citation>
    <scope>NUCLEOTIDE SEQUENCE [LARGE SCALE GENOMIC DNA]</scope>
    <source>
        <strain evidence="14">NBRC 3250</strain>
    </source>
</reference>
<comment type="cofactor">
    <cofactor evidence="2 9">
        <name>Mg(2+)</name>
        <dbReference type="ChEBI" id="CHEBI:18420"/>
    </cofactor>
</comment>
<comment type="caution">
    <text evidence="12">The sequence shown here is derived from an EMBL/GenBank/DDBJ whole genome shotgun (WGS) entry which is preliminary data.</text>
</comment>
<evidence type="ECO:0000256" key="5">
    <source>
        <dbReference type="ARBA" id="ARBA00022679"/>
    </source>
</evidence>
<dbReference type="Pfam" id="PF00809">
    <property type="entry name" value="Pterin_bind"/>
    <property type="match status" value="1"/>
</dbReference>
<accession>A0AAW3QWA7</accession>
<dbReference type="NCBIfam" id="TIGR01496">
    <property type="entry name" value="DHPS"/>
    <property type="match status" value="1"/>
</dbReference>
<proteinExistence type="inferred from homology"/>
<reference evidence="12 13" key="2">
    <citation type="submission" date="2015-06" db="EMBL/GenBank/DDBJ databases">
        <title>Improved classification and identification of acetic acid bacteria using matrix-assisted laser desorption/ionization time-of-flight mass spectrometry; Gluconobacter nephelii and Gluconobacter uchimurae are later heterotypic synonyms of Gluconobacter japonicus and Gluconobacter oxydans, respectively.</title>
        <authorList>
            <person name="Li L."/>
            <person name="Cleenwerck I."/>
            <person name="De Vuyst L."/>
            <person name="Vandamme P."/>
        </authorList>
    </citation>
    <scope>NUCLEOTIDE SEQUENCE [LARGE SCALE GENOMIC DNA]</scope>
    <source>
        <strain evidence="12 13">LMG 1356</strain>
    </source>
</reference>
<dbReference type="GO" id="GO:0005829">
    <property type="term" value="C:cytosol"/>
    <property type="evidence" value="ECO:0007669"/>
    <property type="project" value="TreeGrafter"/>
</dbReference>
<evidence type="ECO:0000313" key="14">
    <source>
        <dbReference type="Proteomes" id="UP001156672"/>
    </source>
</evidence>
<evidence type="ECO:0000259" key="10">
    <source>
        <dbReference type="PROSITE" id="PS50972"/>
    </source>
</evidence>
<dbReference type="SUPFAM" id="SSF51717">
    <property type="entry name" value="Dihydropteroate synthetase-like"/>
    <property type="match status" value="1"/>
</dbReference>
<dbReference type="Gene3D" id="3.20.20.20">
    <property type="entry name" value="Dihydropteroate synthase-like"/>
    <property type="match status" value="1"/>
</dbReference>
<evidence type="ECO:0000256" key="6">
    <source>
        <dbReference type="ARBA" id="ARBA00022723"/>
    </source>
</evidence>
<dbReference type="InterPro" id="IPR006390">
    <property type="entry name" value="DHP_synth_dom"/>
</dbReference>
<evidence type="ECO:0000313" key="11">
    <source>
        <dbReference type="EMBL" id="GLQ67830.1"/>
    </source>
</evidence>
<keyword evidence="6 9" id="KW-0479">Metal-binding</keyword>
<dbReference type="GO" id="GO:0046872">
    <property type="term" value="F:metal ion binding"/>
    <property type="evidence" value="ECO:0007669"/>
    <property type="project" value="UniProtKB-KW"/>
</dbReference>
<keyword evidence="14" id="KW-1185">Reference proteome</keyword>
<dbReference type="InterPro" id="IPR011005">
    <property type="entry name" value="Dihydropteroate_synth-like_sf"/>
</dbReference>
<evidence type="ECO:0000256" key="7">
    <source>
        <dbReference type="ARBA" id="ARBA00022842"/>
    </source>
</evidence>
<gene>
    <name evidence="12" type="ORF">AD941_09440</name>
    <name evidence="11" type="ORF">GCM10007866_02780</name>
</gene>
<evidence type="ECO:0000256" key="4">
    <source>
        <dbReference type="ARBA" id="ARBA00012458"/>
    </source>
</evidence>
<dbReference type="GO" id="GO:0004156">
    <property type="term" value="F:dihydropteroate synthase activity"/>
    <property type="evidence" value="ECO:0007669"/>
    <property type="project" value="UniProtKB-EC"/>
</dbReference>
<dbReference type="InterPro" id="IPR000489">
    <property type="entry name" value="Pterin-binding_dom"/>
</dbReference>
<feature type="domain" description="Pterin-binding" evidence="10">
    <location>
        <begin position="14"/>
        <end position="261"/>
    </location>
</feature>